<sequence>MAGWFVQYKLNIMNQGMENGPVLSELEREVVALFVRMADVLNLPRSVGEIYGILFISKEPLCLDDCRIRLNISKGSTSQGLKILRTFGAIRTVYIQGDRKDYYTAETSLRKIASGFASEQIQPHVASAEDRIERIRELLAEETGDDRELLDEKIELLGNWQKKAGKTLPLVLKLIGS</sequence>
<evidence type="ECO:0000313" key="6">
    <source>
        <dbReference type="Proteomes" id="UP000346198"/>
    </source>
</evidence>
<dbReference type="Proteomes" id="UP000346198">
    <property type="component" value="Unassembled WGS sequence"/>
</dbReference>
<evidence type="ECO:0000256" key="4">
    <source>
        <dbReference type="PIRNR" id="PIRNR006707"/>
    </source>
</evidence>
<dbReference type="InterPro" id="IPR026282">
    <property type="entry name" value="MJ1563"/>
</dbReference>
<dbReference type="PIRSF" id="PIRSF006707">
    <property type="entry name" value="MJ1563"/>
    <property type="match status" value="1"/>
</dbReference>
<dbReference type="InterPro" id="IPR036390">
    <property type="entry name" value="WH_DNA-bd_sf"/>
</dbReference>
<dbReference type="InterPro" id="IPR036388">
    <property type="entry name" value="WH-like_DNA-bd_sf"/>
</dbReference>
<keyword evidence="1 4" id="KW-0805">Transcription regulation</keyword>
<protein>
    <recommendedName>
        <fullName evidence="4">HTH-type transcriptional regulator</fullName>
    </recommendedName>
</protein>
<dbReference type="GO" id="GO:0003677">
    <property type="term" value="F:DNA binding"/>
    <property type="evidence" value="ECO:0007669"/>
    <property type="project" value="UniProtKB-UniRule"/>
</dbReference>
<dbReference type="PANTHER" id="PTHR38465:SF1">
    <property type="entry name" value="HTH-TYPE TRANSCRIPTIONAL REGULATOR MJ1563-RELATED"/>
    <property type="match status" value="1"/>
</dbReference>
<proteinExistence type="inferred from homology"/>
<name>A0A6C2UED9_9BACT</name>
<dbReference type="InterPro" id="IPR052362">
    <property type="entry name" value="HTH-GbsR_regulator"/>
</dbReference>
<dbReference type="Gene3D" id="1.10.10.10">
    <property type="entry name" value="Winged helix-like DNA-binding domain superfamily/Winged helix DNA-binding domain"/>
    <property type="match status" value="1"/>
</dbReference>
<keyword evidence="6" id="KW-1185">Reference proteome</keyword>
<reference evidence="5 6" key="1">
    <citation type="submission" date="2019-04" db="EMBL/GenBank/DDBJ databases">
        <authorList>
            <person name="Van Vliet M D."/>
        </authorList>
    </citation>
    <scope>NUCLEOTIDE SEQUENCE [LARGE SCALE GENOMIC DNA]</scope>
    <source>
        <strain evidence="5 6">F21</strain>
    </source>
</reference>
<dbReference type="AlphaFoldDB" id="A0A6C2UED9"/>
<evidence type="ECO:0000256" key="2">
    <source>
        <dbReference type="ARBA" id="ARBA00023125"/>
    </source>
</evidence>
<keyword evidence="3 4" id="KW-0804">Transcription</keyword>
<evidence type="ECO:0000256" key="3">
    <source>
        <dbReference type="ARBA" id="ARBA00023163"/>
    </source>
</evidence>
<dbReference type="EMBL" id="CAAHFH010000001">
    <property type="protein sequence ID" value="VGO18233.1"/>
    <property type="molecule type" value="Genomic_DNA"/>
</dbReference>
<keyword evidence="2 4" id="KW-0238">DNA-binding</keyword>
<evidence type="ECO:0000256" key="1">
    <source>
        <dbReference type="ARBA" id="ARBA00023015"/>
    </source>
</evidence>
<comment type="similarity">
    <text evidence="4">Belongs to the GbsR family.</text>
</comment>
<accession>A0A6C2UED9</accession>
<dbReference type="PANTHER" id="PTHR38465">
    <property type="entry name" value="HTH-TYPE TRANSCRIPTIONAL REGULATOR MJ1563-RELATED"/>
    <property type="match status" value="1"/>
</dbReference>
<organism evidence="5 6">
    <name type="scientific">Pontiella sulfatireligans</name>
    <dbReference type="NCBI Taxonomy" id="2750658"/>
    <lineage>
        <taxon>Bacteria</taxon>
        <taxon>Pseudomonadati</taxon>
        <taxon>Kiritimatiellota</taxon>
        <taxon>Kiritimatiellia</taxon>
        <taxon>Kiritimatiellales</taxon>
        <taxon>Pontiellaceae</taxon>
        <taxon>Pontiella</taxon>
    </lineage>
</organism>
<dbReference type="SUPFAM" id="SSF46785">
    <property type="entry name" value="Winged helix' DNA-binding domain"/>
    <property type="match status" value="1"/>
</dbReference>
<gene>
    <name evidence="5" type="ORF">SCARR_00285</name>
</gene>
<evidence type="ECO:0000313" key="5">
    <source>
        <dbReference type="EMBL" id="VGO18233.1"/>
    </source>
</evidence>